<evidence type="ECO:0000313" key="2">
    <source>
        <dbReference type="EMBL" id="KAJ8656847.1"/>
    </source>
</evidence>
<organism evidence="2 3">
    <name type="scientific">Lichtheimia ornata</name>
    <dbReference type="NCBI Taxonomy" id="688661"/>
    <lineage>
        <taxon>Eukaryota</taxon>
        <taxon>Fungi</taxon>
        <taxon>Fungi incertae sedis</taxon>
        <taxon>Mucoromycota</taxon>
        <taxon>Mucoromycotina</taxon>
        <taxon>Mucoromycetes</taxon>
        <taxon>Mucorales</taxon>
        <taxon>Lichtheimiaceae</taxon>
        <taxon>Lichtheimia</taxon>
    </lineage>
</organism>
<name>A0AAD7V0F2_9FUNG</name>
<dbReference type="RefSeq" id="XP_058341760.1">
    <property type="nucleotide sequence ID" value="XM_058487460.1"/>
</dbReference>
<proteinExistence type="predicted"/>
<gene>
    <name evidence="2" type="ORF">O0I10_007444</name>
</gene>
<keyword evidence="1" id="KW-0812">Transmembrane</keyword>
<dbReference type="GeneID" id="83214853"/>
<evidence type="ECO:0000256" key="1">
    <source>
        <dbReference type="SAM" id="Phobius"/>
    </source>
</evidence>
<evidence type="ECO:0000313" key="3">
    <source>
        <dbReference type="Proteomes" id="UP001234581"/>
    </source>
</evidence>
<reference evidence="2 3" key="1">
    <citation type="submission" date="2023-03" db="EMBL/GenBank/DDBJ databases">
        <title>Genome sequence of Lichtheimia ornata CBS 291.66.</title>
        <authorList>
            <person name="Mohabir J.T."/>
            <person name="Shea T.P."/>
            <person name="Kurbessoian T."/>
            <person name="Berby B."/>
            <person name="Fontaine J."/>
            <person name="Livny J."/>
            <person name="Gnirke A."/>
            <person name="Stajich J.E."/>
            <person name="Cuomo C.A."/>
        </authorList>
    </citation>
    <scope>NUCLEOTIDE SEQUENCE [LARGE SCALE GENOMIC DNA]</scope>
    <source>
        <strain evidence="2">CBS 291.66</strain>
    </source>
</reference>
<protein>
    <submittedName>
        <fullName evidence="2">Uncharacterized protein</fullName>
    </submittedName>
</protein>
<dbReference type="EMBL" id="JARTCD010000036">
    <property type="protein sequence ID" value="KAJ8656847.1"/>
    <property type="molecule type" value="Genomic_DNA"/>
</dbReference>
<comment type="caution">
    <text evidence="2">The sequence shown here is derived from an EMBL/GenBank/DDBJ whole genome shotgun (WGS) entry which is preliminary data.</text>
</comment>
<feature type="transmembrane region" description="Helical" evidence="1">
    <location>
        <begin position="240"/>
        <end position="267"/>
    </location>
</feature>
<accession>A0AAD7V0F2</accession>
<dbReference type="Proteomes" id="UP001234581">
    <property type="component" value="Unassembled WGS sequence"/>
</dbReference>
<keyword evidence="3" id="KW-1185">Reference proteome</keyword>
<feature type="transmembrane region" description="Helical" evidence="1">
    <location>
        <begin position="215"/>
        <end position="234"/>
    </location>
</feature>
<sequence>MCLAIRYPLERELVEQLHQNITKQQISNLALLQEQQQQMSEGHRQGMASLERINQAQEHLWQQWQLNMMDMHEKAKHDLSDIADLILSMQHDLQLKQQEQLMHLDIIDSSLKQRVNALWDTTEHELEQILGHVEARMKYMQSGMESTLMLQRQVSFEWRAIQDTQIVAAKQWQTMMNEMNTTLASMLNTTSQNILYLQNDIQSVHRQFQGMLQPLSHIGIVLLLVIGTRCLVASPFRWTIITVALYLLFPYRHAQAIILLFWLLIYAKKKYSHTHRSPTRAARQLRLYHDMIQ</sequence>
<keyword evidence="1" id="KW-1133">Transmembrane helix</keyword>
<dbReference type="AlphaFoldDB" id="A0AAD7V0F2"/>
<keyword evidence="1" id="KW-0472">Membrane</keyword>